<dbReference type="AlphaFoldDB" id="A0A6A6B2J7"/>
<feature type="compositionally biased region" description="Polar residues" evidence="3">
    <location>
        <begin position="155"/>
        <end position="166"/>
    </location>
</feature>
<keyword evidence="6" id="KW-1185">Reference proteome</keyword>
<protein>
    <recommendedName>
        <fullName evidence="4">RanBD1 domain-containing protein</fullName>
    </recommendedName>
</protein>
<dbReference type="SUPFAM" id="SSF50729">
    <property type="entry name" value="PH domain-like"/>
    <property type="match status" value="1"/>
</dbReference>
<feature type="compositionally biased region" description="Basic and acidic residues" evidence="3">
    <location>
        <begin position="220"/>
        <end position="238"/>
    </location>
</feature>
<dbReference type="PANTHER" id="PTHR23138">
    <property type="entry name" value="RAN BINDING PROTEIN"/>
    <property type="match status" value="1"/>
</dbReference>
<feature type="compositionally biased region" description="Basic and acidic residues" evidence="3">
    <location>
        <begin position="94"/>
        <end position="111"/>
    </location>
</feature>
<accession>A0A6A6B2J7</accession>
<proteinExistence type="predicted"/>
<evidence type="ECO:0000313" key="6">
    <source>
        <dbReference type="Proteomes" id="UP000799438"/>
    </source>
</evidence>
<dbReference type="InterPro" id="IPR045255">
    <property type="entry name" value="RanBP1-like"/>
</dbReference>
<comment type="subcellular location">
    <subcellularLocation>
        <location evidence="1">Nucleus</location>
    </subcellularLocation>
</comment>
<evidence type="ECO:0000313" key="5">
    <source>
        <dbReference type="EMBL" id="KAF2138432.1"/>
    </source>
</evidence>
<evidence type="ECO:0000256" key="3">
    <source>
        <dbReference type="SAM" id="MobiDB-lite"/>
    </source>
</evidence>
<dbReference type="GeneID" id="54302495"/>
<dbReference type="Pfam" id="PF00638">
    <property type="entry name" value="Ran_BP1"/>
    <property type="match status" value="1"/>
</dbReference>
<organism evidence="5 6">
    <name type="scientific">Aplosporella prunicola CBS 121167</name>
    <dbReference type="NCBI Taxonomy" id="1176127"/>
    <lineage>
        <taxon>Eukaryota</taxon>
        <taxon>Fungi</taxon>
        <taxon>Dikarya</taxon>
        <taxon>Ascomycota</taxon>
        <taxon>Pezizomycotina</taxon>
        <taxon>Dothideomycetes</taxon>
        <taxon>Dothideomycetes incertae sedis</taxon>
        <taxon>Botryosphaeriales</taxon>
        <taxon>Aplosporellaceae</taxon>
        <taxon>Aplosporella</taxon>
    </lineage>
</organism>
<gene>
    <name evidence="5" type="ORF">K452DRAFT_328656</name>
</gene>
<dbReference type="InterPro" id="IPR000156">
    <property type="entry name" value="Ran_bind_dom"/>
</dbReference>
<feature type="region of interest" description="Disordered" evidence="3">
    <location>
        <begin position="366"/>
        <end position="431"/>
    </location>
</feature>
<feature type="compositionally biased region" description="Basic and acidic residues" evidence="3">
    <location>
        <begin position="41"/>
        <end position="51"/>
    </location>
</feature>
<keyword evidence="2" id="KW-0539">Nucleus</keyword>
<dbReference type="EMBL" id="ML995496">
    <property type="protein sequence ID" value="KAF2138432.1"/>
    <property type="molecule type" value="Genomic_DNA"/>
</dbReference>
<dbReference type="RefSeq" id="XP_033394145.1">
    <property type="nucleotide sequence ID" value="XM_033544999.1"/>
</dbReference>
<feature type="compositionally biased region" description="Low complexity" evidence="3">
    <location>
        <begin position="258"/>
        <end position="278"/>
    </location>
</feature>
<feature type="compositionally biased region" description="Acidic residues" evidence="3">
    <location>
        <begin position="405"/>
        <end position="416"/>
    </location>
</feature>
<feature type="compositionally biased region" description="Basic and acidic residues" evidence="3">
    <location>
        <begin position="78"/>
        <end position="87"/>
    </location>
</feature>
<dbReference type="SMART" id="SM00160">
    <property type="entry name" value="RanBD"/>
    <property type="match status" value="1"/>
</dbReference>
<dbReference type="OrthoDB" id="185618at2759"/>
<dbReference type="Gene3D" id="2.30.29.30">
    <property type="entry name" value="Pleckstrin-homology domain (PH domain)/Phosphotyrosine-binding domain (PTB)"/>
    <property type="match status" value="1"/>
</dbReference>
<dbReference type="PROSITE" id="PS50196">
    <property type="entry name" value="RANBD1"/>
    <property type="match status" value="1"/>
</dbReference>
<feature type="region of interest" description="Disordered" evidence="3">
    <location>
        <begin position="311"/>
        <end position="353"/>
    </location>
</feature>
<reference evidence="5" key="1">
    <citation type="journal article" date="2020" name="Stud. Mycol.">
        <title>101 Dothideomycetes genomes: a test case for predicting lifestyles and emergence of pathogens.</title>
        <authorList>
            <person name="Haridas S."/>
            <person name="Albert R."/>
            <person name="Binder M."/>
            <person name="Bloem J."/>
            <person name="Labutti K."/>
            <person name="Salamov A."/>
            <person name="Andreopoulos B."/>
            <person name="Baker S."/>
            <person name="Barry K."/>
            <person name="Bills G."/>
            <person name="Bluhm B."/>
            <person name="Cannon C."/>
            <person name="Castanera R."/>
            <person name="Culley D."/>
            <person name="Daum C."/>
            <person name="Ezra D."/>
            <person name="Gonzalez J."/>
            <person name="Henrissat B."/>
            <person name="Kuo A."/>
            <person name="Liang C."/>
            <person name="Lipzen A."/>
            <person name="Lutzoni F."/>
            <person name="Magnuson J."/>
            <person name="Mondo S."/>
            <person name="Nolan M."/>
            <person name="Ohm R."/>
            <person name="Pangilinan J."/>
            <person name="Park H.-J."/>
            <person name="Ramirez L."/>
            <person name="Alfaro M."/>
            <person name="Sun H."/>
            <person name="Tritt A."/>
            <person name="Yoshinaga Y."/>
            <person name="Zwiers L.-H."/>
            <person name="Turgeon B."/>
            <person name="Goodwin S."/>
            <person name="Spatafora J."/>
            <person name="Crous P."/>
            <person name="Grigoriev I."/>
        </authorList>
    </citation>
    <scope>NUCLEOTIDE SEQUENCE</scope>
    <source>
        <strain evidence="5">CBS 121167</strain>
    </source>
</reference>
<dbReference type="PANTHER" id="PTHR23138:SF142">
    <property type="entry name" value="RAN-BINDING PROTEIN 3B-RELATED"/>
    <property type="match status" value="1"/>
</dbReference>
<feature type="compositionally biased region" description="Polar residues" evidence="3">
    <location>
        <begin position="26"/>
        <end position="39"/>
    </location>
</feature>
<evidence type="ECO:0000259" key="4">
    <source>
        <dbReference type="PROSITE" id="PS50196"/>
    </source>
</evidence>
<feature type="compositionally biased region" description="Polar residues" evidence="3">
    <location>
        <begin position="330"/>
        <end position="347"/>
    </location>
</feature>
<dbReference type="GO" id="GO:0005634">
    <property type="term" value="C:nucleus"/>
    <property type="evidence" value="ECO:0007669"/>
    <property type="project" value="UniProtKB-SubCell"/>
</dbReference>
<feature type="domain" description="RanBD1" evidence="4">
    <location>
        <begin position="416"/>
        <end position="569"/>
    </location>
</feature>
<feature type="compositionally biased region" description="Gly residues" evidence="3">
    <location>
        <begin position="366"/>
        <end position="387"/>
    </location>
</feature>
<evidence type="ECO:0000256" key="1">
    <source>
        <dbReference type="ARBA" id="ARBA00004123"/>
    </source>
</evidence>
<dbReference type="InterPro" id="IPR011993">
    <property type="entry name" value="PH-like_dom_sf"/>
</dbReference>
<sequence>MTNFTERENAAPSAEPKITPADRTDSSASLKSLGNASDTESAERPVREKLRNTSIAGVKDLEASTELEMTGTDNGDLAGEKGEDDRGRVRRKRSHEEVEKGKSDELKVEKQGRKRSRDLTMSGTEPEGTRRKTAGENNTNETTEDGPPAKRSRTPTEAETQSQKNGLMSPKGKRGREEFEAEEGSNAMAPEVKDPPASSSAKQDTDETTDKAKKAKSKRTRESNSPEPKSDGAKRTDTKAQIPQGSGFSNTSAVSPFAALASSKSPTPTTAAPQPQTSDSAFKSSGFSALAGSTTSGFGALGAAATKPTASVFGGAASTPRPAITGLGNSGSQSPFGGLSSTETKSPFASAGASAFGRLGGGFGGGLGSSFAGGSGPKLSSFGGGSGPKITGLSDKPAKPFGAPADEDEGSGEEGEAEKVLSPTNEEDHKDERFFEQDVETGEEHEETVFVCRAKLYNFVAVTESKKEWKERGLGNLKLNVMKPEEADGKKKARFVMRSDGSHRVALNSPVQKELKVGDVKGGKPSNGYVFFMGSLADGQGQLELLQLKMKQPNAEALWDKVQELQQEM</sequence>
<feature type="compositionally biased region" description="Polar residues" evidence="3">
    <location>
        <begin position="239"/>
        <end position="254"/>
    </location>
</feature>
<feature type="region of interest" description="Disordered" evidence="3">
    <location>
        <begin position="1"/>
        <end position="286"/>
    </location>
</feature>
<feature type="compositionally biased region" description="Basic and acidic residues" evidence="3">
    <location>
        <begin position="203"/>
        <end position="212"/>
    </location>
</feature>
<name>A0A6A6B2J7_9PEZI</name>
<evidence type="ECO:0000256" key="2">
    <source>
        <dbReference type="ARBA" id="ARBA00023242"/>
    </source>
</evidence>
<dbReference type="Proteomes" id="UP000799438">
    <property type="component" value="Unassembled WGS sequence"/>
</dbReference>